<organism evidence="2 3">
    <name type="scientific">Linnemannia hyalina</name>
    <dbReference type="NCBI Taxonomy" id="64524"/>
    <lineage>
        <taxon>Eukaryota</taxon>
        <taxon>Fungi</taxon>
        <taxon>Fungi incertae sedis</taxon>
        <taxon>Mucoromycota</taxon>
        <taxon>Mortierellomycotina</taxon>
        <taxon>Mortierellomycetes</taxon>
        <taxon>Mortierellales</taxon>
        <taxon>Mortierellaceae</taxon>
        <taxon>Linnemannia</taxon>
    </lineage>
</organism>
<evidence type="ECO:0000259" key="1">
    <source>
        <dbReference type="SMART" id="SM00645"/>
    </source>
</evidence>
<name>A0A9P7XKG6_9FUNG</name>
<dbReference type="Gene3D" id="3.90.70.10">
    <property type="entry name" value="Cysteine proteinases"/>
    <property type="match status" value="1"/>
</dbReference>
<feature type="domain" description="Peptidase C1A papain C-terminal" evidence="1">
    <location>
        <begin position="38"/>
        <end position="262"/>
    </location>
</feature>
<reference evidence="2" key="1">
    <citation type="submission" date="2021-06" db="EMBL/GenBank/DDBJ databases">
        <title>Genome Sequence of Mortierella hyaline Strain SCG-10, a Cold-Adapted, Nitrate-Reducing Fungus Isolated from Soil in Minnesota, USA.</title>
        <authorList>
            <person name="Aldossari N."/>
        </authorList>
    </citation>
    <scope>NUCLEOTIDE SEQUENCE</scope>
    <source>
        <strain evidence="2">SCG-10</strain>
    </source>
</reference>
<accession>A0A9P7XKG6</accession>
<dbReference type="EMBL" id="JAHRHY010000020">
    <property type="protein sequence ID" value="KAG9062239.1"/>
    <property type="molecule type" value="Genomic_DNA"/>
</dbReference>
<dbReference type="InterPro" id="IPR000668">
    <property type="entry name" value="Peptidase_C1A_C"/>
</dbReference>
<dbReference type="OrthoDB" id="640249at2759"/>
<protein>
    <recommendedName>
        <fullName evidence="1">Peptidase C1A papain C-terminal domain-containing protein</fullName>
    </recommendedName>
</protein>
<dbReference type="Proteomes" id="UP000707451">
    <property type="component" value="Unassembled WGS sequence"/>
</dbReference>
<evidence type="ECO:0000313" key="2">
    <source>
        <dbReference type="EMBL" id="KAG9062239.1"/>
    </source>
</evidence>
<evidence type="ECO:0000313" key="3">
    <source>
        <dbReference type="Proteomes" id="UP000707451"/>
    </source>
</evidence>
<dbReference type="SUPFAM" id="SSF54001">
    <property type="entry name" value="Cysteine proteinases"/>
    <property type="match status" value="1"/>
</dbReference>
<proteinExistence type="predicted"/>
<dbReference type="GO" id="GO:0008234">
    <property type="term" value="F:cysteine-type peptidase activity"/>
    <property type="evidence" value="ECO:0007669"/>
    <property type="project" value="InterPro"/>
</dbReference>
<dbReference type="Pfam" id="PF00112">
    <property type="entry name" value="Peptidase_C1"/>
    <property type="match status" value="1"/>
</dbReference>
<dbReference type="GO" id="GO:0006508">
    <property type="term" value="P:proteolysis"/>
    <property type="evidence" value="ECO:0007669"/>
    <property type="project" value="InterPro"/>
</dbReference>
<sequence length="345" mass="37760">MTDVFDYGFGCEPTDPEEYNAYAAFILDGAPDDAPPPLPARVDLSDMMSPVKNQGPHSSCVSFAVCNVLDIIPNVVGLVQDESERFIWYNSKLKTAGEAAGVLNVGTRIPAAIAVAQQLGSCWEHTCPYDPSPLDAPGQEAFAEALRMKVTTAARLPGNTLDDYKRVLAAGLPVIVAFDIFGDREYRQQYLYGDAEQPGRMKMPPVPIPARTAGHAVLFVGYDDATELIKFKNSWGPESGDNGYYYMPYAYLQWTRDAFVVTDQEITEHPAQPMQAAPPMATAGTVTEQAVVTITQQAVTERPVEKVAFATVGVKTLQQEAVRSVLMRKAFTISEGRQPCDVYKF</sequence>
<dbReference type="AlphaFoldDB" id="A0A9P7XKG6"/>
<comment type="caution">
    <text evidence="2">The sequence shown here is derived from an EMBL/GenBank/DDBJ whole genome shotgun (WGS) entry which is preliminary data.</text>
</comment>
<gene>
    <name evidence="2" type="ORF">KI688_006571</name>
</gene>
<dbReference type="SMART" id="SM00645">
    <property type="entry name" value="Pept_C1"/>
    <property type="match status" value="1"/>
</dbReference>
<dbReference type="CDD" id="cd02619">
    <property type="entry name" value="Peptidase_C1"/>
    <property type="match status" value="1"/>
</dbReference>
<dbReference type="InterPro" id="IPR038765">
    <property type="entry name" value="Papain-like_cys_pep_sf"/>
</dbReference>
<keyword evidence="3" id="KW-1185">Reference proteome</keyword>